<dbReference type="Gene3D" id="3.40.50.150">
    <property type="entry name" value="Vaccinia Virus protein VP39"/>
    <property type="match status" value="1"/>
</dbReference>
<keyword evidence="3 7" id="KW-0808">Transferase</keyword>
<keyword evidence="4" id="KW-0949">S-adenosyl-L-methionine</keyword>
<dbReference type="Pfam" id="PF17125">
    <property type="entry name" value="Methyltr_RsmF_N"/>
    <property type="match status" value="1"/>
</dbReference>
<dbReference type="GO" id="GO:0003723">
    <property type="term" value="F:RNA binding"/>
    <property type="evidence" value="ECO:0007669"/>
    <property type="project" value="UniProtKB-KW"/>
</dbReference>
<dbReference type="PANTHER" id="PTHR22807">
    <property type="entry name" value="NOP2 YEAST -RELATED NOL1/NOP2/FMU SUN DOMAIN-CONTAINING"/>
    <property type="match status" value="1"/>
</dbReference>
<comment type="caution">
    <text evidence="7">The sequence shown here is derived from an EMBL/GenBank/DDBJ whole genome shotgun (WGS) entry which is preliminary data.</text>
</comment>
<dbReference type="InterPro" id="IPR029063">
    <property type="entry name" value="SAM-dependent_MTases_sf"/>
</dbReference>
<dbReference type="EMBL" id="DSGT01000003">
    <property type="protein sequence ID" value="HEW52820.1"/>
    <property type="molecule type" value="Genomic_DNA"/>
</dbReference>
<protein>
    <submittedName>
        <fullName evidence="7">RsmB/NOP family class I SAM-dependent RNA methyltransferase</fullName>
    </submittedName>
</protein>
<proteinExistence type="predicted"/>
<gene>
    <name evidence="7" type="ORF">ENO77_01420</name>
</gene>
<dbReference type="InterPro" id="IPR023267">
    <property type="entry name" value="RCMT"/>
</dbReference>
<dbReference type="Pfam" id="PF01189">
    <property type="entry name" value="Methyltr_RsmB-F"/>
    <property type="match status" value="1"/>
</dbReference>
<dbReference type="PRINTS" id="PR02008">
    <property type="entry name" value="RCMTFAMILY"/>
</dbReference>
<dbReference type="AlphaFoldDB" id="A0A7C2VL73"/>
<accession>A0A7C2VL73</accession>
<keyword evidence="2 7" id="KW-0489">Methyltransferase</keyword>
<dbReference type="GO" id="GO:0030488">
    <property type="term" value="P:tRNA methylation"/>
    <property type="evidence" value="ECO:0007669"/>
    <property type="project" value="TreeGrafter"/>
</dbReference>
<dbReference type="SUPFAM" id="SSF53335">
    <property type="entry name" value="S-adenosyl-L-methionine-dependent methyltransferases"/>
    <property type="match status" value="1"/>
</dbReference>
<dbReference type="PANTHER" id="PTHR22807:SF74">
    <property type="entry name" value="TRNA (CYTOSINE(48)-C(5))-METHYLTRANSFERASE"/>
    <property type="match status" value="1"/>
</dbReference>
<dbReference type="InterPro" id="IPR031341">
    <property type="entry name" value="Methyltr_RsmF_N"/>
</dbReference>
<evidence type="ECO:0000256" key="3">
    <source>
        <dbReference type="ARBA" id="ARBA00022679"/>
    </source>
</evidence>
<keyword evidence="5" id="KW-0694">RNA-binding</keyword>
<organism evidence="7">
    <name type="scientific">Ignisphaera aggregans</name>
    <dbReference type="NCBI Taxonomy" id="334771"/>
    <lineage>
        <taxon>Archaea</taxon>
        <taxon>Thermoproteota</taxon>
        <taxon>Thermoprotei</taxon>
        <taxon>Desulfurococcales</taxon>
        <taxon>Desulfurococcaceae</taxon>
        <taxon>Ignisphaera</taxon>
    </lineage>
</organism>
<dbReference type="InterPro" id="IPR011023">
    <property type="entry name" value="Nop2p"/>
</dbReference>
<evidence type="ECO:0000256" key="5">
    <source>
        <dbReference type="ARBA" id="ARBA00022884"/>
    </source>
</evidence>
<dbReference type="NCBIfam" id="TIGR00446">
    <property type="entry name" value="nop2p"/>
    <property type="match status" value="1"/>
</dbReference>
<evidence type="ECO:0000313" key="7">
    <source>
        <dbReference type="EMBL" id="HEW52820.1"/>
    </source>
</evidence>
<evidence type="ECO:0000259" key="6">
    <source>
        <dbReference type="PROSITE" id="PS51686"/>
    </source>
</evidence>
<keyword evidence="1" id="KW-0963">Cytoplasm</keyword>
<dbReference type="PROSITE" id="PS51686">
    <property type="entry name" value="SAM_MT_RSMB_NOP"/>
    <property type="match status" value="1"/>
</dbReference>
<name>A0A7C2VL73_9CREN</name>
<dbReference type="InterPro" id="IPR049560">
    <property type="entry name" value="MeTrfase_RsmB-F_NOP2_cat"/>
</dbReference>
<evidence type="ECO:0000256" key="2">
    <source>
        <dbReference type="ARBA" id="ARBA00022603"/>
    </source>
</evidence>
<dbReference type="Gene3D" id="3.30.70.1170">
    <property type="entry name" value="Sun protein, domain 3"/>
    <property type="match status" value="1"/>
</dbReference>
<sequence length="356" mass="40592">MNDEPATEVYYNKSFSLEEIARDIEITNVGREAEELARKYGYLPYMIQRYIEMLGYEETLELLKAFENFRRRPAILCNHLKIDCEQLVERLSRMGFELRTIPWCDIGYVVVKSASSPTLGATHEYLKGYYYVYRDSASLVPVIALSPRSGSTVLDLCAAPGGKSVHILIRMKDHGLLFANDASRARLKSLATNLFRMGFKSYVVLSEDGISLSSKISIRFNYVLLDAPCSAEGAIMFDKSRKTKTTQKDLVKLVVREIRLLLSAIKLASCGARIVYTTCSIAPEENEYVITKVMDLLGRNVIDVEDVGIGIGDRGLTRFRDMKFNSKLSRCIRIWPHRHLMEGYFVCVLRKLREIY</sequence>
<feature type="domain" description="SAM-dependent MTase RsmB/NOP-type" evidence="6">
    <location>
        <begin position="63"/>
        <end position="352"/>
    </location>
</feature>
<evidence type="ECO:0000256" key="4">
    <source>
        <dbReference type="ARBA" id="ARBA00022691"/>
    </source>
</evidence>
<dbReference type="InterPro" id="IPR001678">
    <property type="entry name" value="MeTrfase_RsmB-F_NOP2_dom"/>
</dbReference>
<reference evidence="7" key="1">
    <citation type="journal article" date="2020" name="mSystems">
        <title>Genome- and Community-Level Interaction Insights into Carbon Utilization and Element Cycling Functions of Hydrothermarchaeota in Hydrothermal Sediment.</title>
        <authorList>
            <person name="Zhou Z."/>
            <person name="Liu Y."/>
            <person name="Xu W."/>
            <person name="Pan J."/>
            <person name="Luo Z.H."/>
            <person name="Li M."/>
        </authorList>
    </citation>
    <scope>NUCLEOTIDE SEQUENCE [LARGE SCALE GENOMIC DNA]</scope>
    <source>
        <strain evidence="7">SpSt-16</strain>
    </source>
</reference>
<dbReference type="GO" id="GO:0016428">
    <property type="term" value="F:tRNA (cytidine-5-)-methyltransferase activity"/>
    <property type="evidence" value="ECO:0007669"/>
    <property type="project" value="TreeGrafter"/>
</dbReference>
<evidence type="ECO:0000256" key="1">
    <source>
        <dbReference type="ARBA" id="ARBA00022490"/>
    </source>
</evidence>